<keyword evidence="5" id="KW-1185">Reference proteome</keyword>
<reference evidence="4 5" key="1">
    <citation type="journal article" date="2024" name="Int. J. Mol. Sci.">
        <title>Exploration of Alicyclobacillus spp. Genome in Search of Antibiotic Resistance.</title>
        <authorList>
            <person name="Bucka-Kolendo J."/>
            <person name="Kiousi D.E."/>
            <person name="Dekowska A."/>
            <person name="Mikolajczuk-Szczyrba A."/>
            <person name="Karadedos D.M."/>
            <person name="Michael P."/>
            <person name="Galanis A."/>
            <person name="Sokolowska B."/>
        </authorList>
    </citation>
    <scope>NUCLEOTIDE SEQUENCE [LARGE SCALE GENOMIC DNA]</scope>
    <source>
        <strain evidence="4 5">KKP 3000</strain>
    </source>
</reference>
<gene>
    <name evidence="4" type="ORF">KKP3000_002797</name>
</gene>
<organism evidence="4 5">
    <name type="scientific">Alicyclobacillus fastidiosus</name>
    <dbReference type="NCBI Taxonomy" id="392011"/>
    <lineage>
        <taxon>Bacteria</taxon>
        <taxon>Bacillati</taxon>
        <taxon>Bacillota</taxon>
        <taxon>Bacilli</taxon>
        <taxon>Bacillales</taxon>
        <taxon>Alicyclobacillaceae</taxon>
        <taxon>Alicyclobacillus</taxon>
    </lineage>
</organism>
<keyword evidence="4" id="KW-0808">Transferase</keyword>
<dbReference type="CDD" id="cd00609">
    <property type="entry name" value="AAT_like"/>
    <property type="match status" value="1"/>
</dbReference>
<keyword evidence="4" id="KW-0032">Aminotransferase</keyword>
<dbReference type="InterPro" id="IPR015421">
    <property type="entry name" value="PyrdxlP-dep_Trfase_major"/>
</dbReference>
<evidence type="ECO:0000313" key="5">
    <source>
        <dbReference type="Proteomes" id="UP001579974"/>
    </source>
</evidence>
<proteinExistence type="predicted"/>
<evidence type="ECO:0000313" key="4">
    <source>
        <dbReference type="EMBL" id="MFB5189525.1"/>
    </source>
</evidence>
<dbReference type="PANTHER" id="PTHR42885">
    <property type="entry name" value="HISTIDINOL-PHOSPHATE AMINOTRANSFERASE-RELATED"/>
    <property type="match status" value="1"/>
</dbReference>
<keyword evidence="2" id="KW-0663">Pyridoxal phosphate</keyword>
<protein>
    <submittedName>
        <fullName evidence="4">Aminotransferase class I/II-fold pyridoxal phosphate-dependent enzyme</fullName>
    </submittedName>
</protein>
<dbReference type="PANTHER" id="PTHR42885:SF1">
    <property type="entry name" value="THREONINE-PHOSPHATE DECARBOXYLASE"/>
    <property type="match status" value="1"/>
</dbReference>
<evidence type="ECO:0000256" key="1">
    <source>
        <dbReference type="ARBA" id="ARBA00001933"/>
    </source>
</evidence>
<dbReference type="InterPro" id="IPR004839">
    <property type="entry name" value="Aminotransferase_I/II_large"/>
</dbReference>
<evidence type="ECO:0000256" key="2">
    <source>
        <dbReference type="ARBA" id="ARBA00022898"/>
    </source>
</evidence>
<accession>A0ABV5ACG4</accession>
<feature type="domain" description="Aminotransferase class I/classII large" evidence="3">
    <location>
        <begin position="20"/>
        <end position="339"/>
    </location>
</feature>
<comment type="caution">
    <text evidence="4">The sequence shown here is derived from an EMBL/GenBank/DDBJ whole genome shotgun (WGS) entry which is preliminary data.</text>
</comment>
<dbReference type="RefSeq" id="WP_275475412.1">
    <property type="nucleotide sequence ID" value="NZ_CP162940.1"/>
</dbReference>
<dbReference type="InterPro" id="IPR015422">
    <property type="entry name" value="PyrdxlP-dep_Trfase_small"/>
</dbReference>
<name>A0ABV5ACG4_9BACL</name>
<evidence type="ECO:0000259" key="3">
    <source>
        <dbReference type="Pfam" id="PF00155"/>
    </source>
</evidence>
<dbReference type="InterPro" id="IPR015424">
    <property type="entry name" value="PyrdxlP-dep_Trfase"/>
</dbReference>
<dbReference type="Gene3D" id="3.40.640.10">
    <property type="entry name" value="Type I PLP-dependent aspartate aminotransferase-like (Major domain)"/>
    <property type="match status" value="1"/>
</dbReference>
<sequence>MAHGGKVYEYADTYGIELAKVLDFSANINPLGPPKRVLQAIERALPYVVHYPDARQLSVKEAIARAHGLETTSVLCGNGATEVMELVFRAVRPSRTFVLHPAFSEYAAIADRVGSPLTALPLTHTDDGWTLPLEALNEQLQPGHLVVINTPHNPTSSVWPWPTLQACVARWCRRGVFVVIDESFIDFLPDVRAISAIEDAAVTKRLFVVRSATKIYSIPGLRFGFGIGHREFVREIERNRDGWSVNALAQAAACAAYQDLAFLESTRRWLEEEKVYLEKTWGADRRLTWHAPSTNFFLVDFRSTDIAQNVVQSLVGAGIFCRSCADFQGLGARYVRFAIRSHADNVQLWRAVADAMDEVGPSHS</sequence>
<dbReference type="Pfam" id="PF00155">
    <property type="entry name" value="Aminotran_1_2"/>
    <property type="match status" value="1"/>
</dbReference>
<dbReference type="EMBL" id="JBDXSU010000003">
    <property type="protein sequence ID" value="MFB5189525.1"/>
    <property type="molecule type" value="Genomic_DNA"/>
</dbReference>
<comment type="cofactor">
    <cofactor evidence="1">
        <name>pyridoxal 5'-phosphate</name>
        <dbReference type="ChEBI" id="CHEBI:597326"/>
    </cofactor>
</comment>
<dbReference type="Gene3D" id="3.90.1150.10">
    <property type="entry name" value="Aspartate Aminotransferase, domain 1"/>
    <property type="match status" value="1"/>
</dbReference>
<dbReference type="Proteomes" id="UP001579974">
    <property type="component" value="Unassembled WGS sequence"/>
</dbReference>
<dbReference type="SUPFAM" id="SSF53383">
    <property type="entry name" value="PLP-dependent transferases"/>
    <property type="match status" value="1"/>
</dbReference>
<dbReference type="GO" id="GO:0008483">
    <property type="term" value="F:transaminase activity"/>
    <property type="evidence" value="ECO:0007669"/>
    <property type="project" value="UniProtKB-KW"/>
</dbReference>